<accession>A0ABQ6GZX2</accession>
<keyword evidence="1" id="KW-0472">Membrane</keyword>
<name>A0ABQ6GZX2_9GAMM</name>
<reference evidence="2 3" key="1">
    <citation type="submission" date="2023-03" db="EMBL/GenBank/DDBJ databases">
        <title>Draft genome sequence of Thalassotalea insulae KCTC 62186T.</title>
        <authorList>
            <person name="Sawabe T."/>
        </authorList>
    </citation>
    <scope>NUCLEOTIDE SEQUENCE [LARGE SCALE GENOMIC DNA]</scope>
    <source>
        <strain evidence="2 3">KCTC 62186</strain>
    </source>
</reference>
<feature type="transmembrane region" description="Helical" evidence="1">
    <location>
        <begin position="274"/>
        <end position="297"/>
    </location>
</feature>
<feature type="transmembrane region" description="Helical" evidence="1">
    <location>
        <begin position="224"/>
        <end position="246"/>
    </location>
</feature>
<dbReference type="InterPro" id="IPR010295">
    <property type="entry name" value="DUF898"/>
</dbReference>
<dbReference type="Pfam" id="PF05987">
    <property type="entry name" value="DUF898"/>
    <property type="match status" value="1"/>
</dbReference>
<feature type="transmembrane region" description="Helical" evidence="1">
    <location>
        <begin position="94"/>
        <end position="117"/>
    </location>
</feature>
<organism evidence="2 3">
    <name type="scientific">Thalassotalea insulae</name>
    <dbReference type="NCBI Taxonomy" id="2056778"/>
    <lineage>
        <taxon>Bacteria</taxon>
        <taxon>Pseudomonadati</taxon>
        <taxon>Pseudomonadota</taxon>
        <taxon>Gammaproteobacteria</taxon>
        <taxon>Alteromonadales</taxon>
        <taxon>Colwelliaceae</taxon>
        <taxon>Thalassotalea</taxon>
    </lineage>
</organism>
<gene>
    <name evidence="2" type="ORF">tinsulaeT_31160</name>
</gene>
<evidence type="ECO:0000313" key="2">
    <source>
        <dbReference type="EMBL" id="GLX79776.1"/>
    </source>
</evidence>
<feature type="transmembrane region" description="Helical" evidence="1">
    <location>
        <begin position="193"/>
        <end position="217"/>
    </location>
</feature>
<dbReference type="RefSeq" id="WP_284245707.1">
    <property type="nucleotide sequence ID" value="NZ_BSST01000001.1"/>
</dbReference>
<keyword evidence="3" id="KW-1185">Reference proteome</keyword>
<sequence length="344" mass="38939">MDNLKQKELVALQFHGKTSEYFGIWIVNILLSIITLGIYSAWAKVRAKRYFYGNTELNGHRFNYLATPIQILKGRIIAVIVFALYMFVSSAFPAIGAIFALVLFIASPYLICASLRFNSRMTSYQNVRFDFVGQYGQAFVNFIVLPIASLFTLYLALPWVLKRIDTFLVSNIRYGDKAFKTELSTSYYYKTSLIVAILFIAVFAVIYATGVLSLFASPSEATPMLFLSMAVLYILAFTLIHAIYIARIRNHIYQQTELDDICQFNSQVNAFHLVALQVTNLIALICTFGLALPWVNIRTTQFFITRTDVLVYENHADAIDSIKQNASALTEELSEVFDIDVALT</sequence>
<dbReference type="Proteomes" id="UP001157186">
    <property type="component" value="Unassembled WGS sequence"/>
</dbReference>
<keyword evidence="1" id="KW-0812">Transmembrane</keyword>
<dbReference type="EMBL" id="BSST01000001">
    <property type="protein sequence ID" value="GLX79776.1"/>
    <property type="molecule type" value="Genomic_DNA"/>
</dbReference>
<feature type="transmembrane region" description="Helical" evidence="1">
    <location>
        <begin position="62"/>
        <end position="88"/>
    </location>
</feature>
<proteinExistence type="predicted"/>
<feature type="transmembrane region" description="Helical" evidence="1">
    <location>
        <begin position="22"/>
        <end position="42"/>
    </location>
</feature>
<evidence type="ECO:0000313" key="3">
    <source>
        <dbReference type="Proteomes" id="UP001157186"/>
    </source>
</evidence>
<feature type="transmembrane region" description="Helical" evidence="1">
    <location>
        <begin position="138"/>
        <end position="161"/>
    </location>
</feature>
<protein>
    <submittedName>
        <fullName evidence="2">Membrane protein</fullName>
    </submittedName>
</protein>
<evidence type="ECO:0000256" key="1">
    <source>
        <dbReference type="SAM" id="Phobius"/>
    </source>
</evidence>
<comment type="caution">
    <text evidence="2">The sequence shown here is derived from an EMBL/GenBank/DDBJ whole genome shotgun (WGS) entry which is preliminary data.</text>
</comment>
<keyword evidence="1" id="KW-1133">Transmembrane helix</keyword>